<feature type="region of interest" description="Disordered" evidence="2">
    <location>
        <begin position="187"/>
        <end position="229"/>
    </location>
</feature>
<feature type="compositionally biased region" description="Polar residues" evidence="2">
    <location>
        <begin position="141"/>
        <end position="155"/>
    </location>
</feature>
<feature type="compositionally biased region" description="Polar residues" evidence="2">
    <location>
        <begin position="389"/>
        <end position="410"/>
    </location>
</feature>
<feature type="compositionally biased region" description="Polar residues" evidence="2">
    <location>
        <begin position="448"/>
        <end position="465"/>
    </location>
</feature>
<feature type="region of interest" description="Disordered" evidence="2">
    <location>
        <begin position="128"/>
        <end position="162"/>
    </location>
</feature>
<gene>
    <name evidence="3" type="ORF">HIM_07120</name>
</gene>
<keyword evidence="4" id="KW-1185">Reference proteome</keyword>
<protein>
    <submittedName>
        <fullName evidence="3">Uncharacterized protein</fullName>
    </submittedName>
</protein>
<evidence type="ECO:0000313" key="3">
    <source>
        <dbReference type="EMBL" id="KJZ73564.1"/>
    </source>
</evidence>
<name>A0A0F8A4H0_9HYPO</name>
<feature type="region of interest" description="Disordered" evidence="2">
    <location>
        <begin position="545"/>
        <end position="571"/>
    </location>
</feature>
<feature type="compositionally biased region" description="Polar residues" evidence="2">
    <location>
        <begin position="202"/>
        <end position="211"/>
    </location>
</feature>
<feature type="region of interest" description="Disordered" evidence="2">
    <location>
        <begin position="355"/>
        <end position="418"/>
    </location>
</feature>
<dbReference type="OrthoDB" id="4507572at2759"/>
<dbReference type="PANTHER" id="PTHR42023">
    <property type="entry name" value="BHLH DOMAIN-CONTAINING PROTEIN"/>
    <property type="match status" value="1"/>
</dbReference>
<dbReference type="AlphaFoldDB" id="A0A0F8A4H0"/>
<reference evidence="3 4" key="1">
    <citation type="journal article" date="2014" name="Genome Biol. Evol.">
        <title>Comparative genomics and transcriptomics analyses reveal divergent lifestyle features of nematode endoparasitic fungus Hirsutella minnesotensis.</title>
        <authorList>
            <person name="Lai Y."/>
            <person name="Liu K."/>
            <person name="Zhang X."/>
            <person name="Zhang X."/>
            <person name="Li K."/>
            <person name="Wang N."/>
            <person name="Shu C."/>
            <person name="Wu Y."/>
            <person name="Wang C."/>
            <person name="Bushley K.E."/>
            <person name="Xiang M."/>
            <person name="Liu X."/>
        </authorList>
    </citation>
    <scope>NUCLEOTIDE SEQUENCE [LARGE SCALE GENOMIC DNA]</scope>
    <source>
        <strain evidence="3 4">3608</strain>
    </source>
</reference>
<organism evidence="3 4">
    <name type="scientific">Hirsutella minnesotensis 3608</name>
    <dbReference type="NCBI Taxonomy" id="1043627"/>
    <lineage>
        <taxon>Eukaryota</taxon>
        <taxon>Fungi</taxon>
        <taxon>Dikarya</taxon>
        <taxon>Ascomycota</taxon>
        <taxon>Pezizomycotina</taxon>
        <taxon>Sordariomycetes</taxon>
        <taxon>Hypocreomycetidae</taxon>
        <taxon>Hypocreales</taxon>
        <taxon>Ophiocordycipitaceae</taxon>
        <taxon>Hirsutella</taxon>
    </lineage>
</organism>
<evidence type="ECO:0000313" key="4">
    <source>
        <dbReference type="Proteomes" id="UP000054481"/>
    </source>
</evidence>
<dbReference type="EMBL" id="KQ030534">
    <property type="protein sequence ID" value="KJZ73564.1"/>
    <property type="molecule type" value="Genomic_DNA"/>
</dbReference>
<dbReference type="Proteomes" id="UP000054481">
    <property type="component" value="Unassembled WGS sequence"/>
</dbReference>
<evidence type="ECO:0000256" key="2">
    <source>
        <dbReference type="SAM" id="MobiDB-lite"/>
    </source>
</evidence>
<dbReference type="PANTHER" id="PTHR42023:SF1">
    <property type="entry name" value="BHLH DOMAIN-CONTAINING PROTEIN"/>
    <property type="match status" value="1"/>
</dbReference>
<proteinExistence type="predicted"/>
<sequence length="676" mass="73938">MATSMRDISGSSTAWIPIGLAPTTPPAVSDALSDRFYSSSVDDGSTNSRLWCKRTTYANSMALNEYLRDQEPVTSGPFQYEIRRGRLVPVSTSDDMALESELCDSVTASVRDSVYQWTRQRLQEERQWQQHPSWHQRGSWRPSSSIYDTSNADTTHVTDDSRHRSQFELAPWHMYTQNMSMGVVSPPGSDLGDDQEEVWTPRNASPVNDHSSPAPVLHPSPGRGRPLPAMPEPLASPQAASFIGGASPGRPALVPPPALSQRRRLASLCRPELNQGHPPFQGPSGPSEIPQPIDSRFYIAPLKIRRNGQKGSSRKVLTKAAALTNPPKAETLGPGASTNPLLHPLRPLAIDQQTCGAPAAPLPSRSPPRAHLEPAYTNPPNLLTPGPSPSSVPSQKRSPPNRSAEPTSPSAAKEPHRRRQAIVSLLDSVVNHRHSQSPISPRHKEATTRATANTKKGANRQQTAPGNVVVTPVPHLAFKSDLARQPASGQDPPSLAQLLAAADDRFQTATGGNFTRAAGAYSLAHHDAQPGTQRHQRTPRAFSMMDDASSTSGRSSVMSLTKPLPSSPQGLSAPGDRIAQLNAHIESLVHRRLNISRSIHRMTELMPIDSLFASDEVIRRREAEKLKVQALQDELAEIKREEYDTGLKLFRAYKRADKEAEWEQSHMWIRRATGTA</sequence>
<feature type="coiled-coil region" evidence="1">
    <location>
        <begin position="614"/>
        <end position="641"/>
    </location>
</feature>
<evidence type="ECO:0000256" key="1">
    <source>
        <dbReference type="SAM" id="Coils"/>
    </source>
</evidence>
<accession>A0A0F8A4H0</accession>
<keyword evidence="1" id="KW-0175">Coiled coil</keyword>
<feature type="compositionally biased region" description="Polar residues" evidence="2">
    <location>
        <begin position="548"/>
        <end position="559"/>
    </location>
</feature>
<feature type="region of interest" description="Disordered" evidence="2">
    <location>
        <begin position="322"/>
        <end position="343"/>
    </location>
</feature>
<feature type="region of interest" description="Disordered" evidence="2">
    <location>
        <begin position="431"/>
        <end position="465"/>
    </location>
</feature>